<feature type="compositionally biased region" description="Basic and acidic residues" evidence="1">
    <location>
        <begin position="61"/>
        <end position="77"/>
    </location>
</feature>
<feature type="non-terminal residue" evidence="2">
    <location>
        <position position="1"/>
    </location>
</feature>
<protein>
    <recommendedName>
        <fullName evidence="4">Serine-threonine/tyrosine-protein kinase catalytic domain-containing protein</fullName>
    </recommendedName>
</protein>
<reference evidence="2 3" key="1">
    <citation type="journal article" date="2019" name="Sci. Rep.">
        <title>A high-quality genome of Eragrostis curvula grass provides insights into Poaceae evolution and supports new strategies to enhance forage quality.</title>
        <authorList>
            <person name="Carballo J."/>
            <person name="Santos B.A.C.M."/>
            <person name="Zappacosta D."/>
            <person name="Garbus I."/>
            <person name="Selva J.P."/>
            <person name="Gallo C.A."/>
            <person name="Diaz A."/>
            <person name="Albertini E."/>
            <person name="Caccamo M."/>
            <person name="Echenique V."/>
        </authorList>
    </citation>
    <scope>NUCLEOTIDE SEQUENCE [LARGE SCALE GENOMIC DNA]</scope>
    <source>
        <strain evidence="3">cv. Victoria</strain>
        <tissue evidence="2">Leaf</tissue>
    </source>
</reference>
<dbReference type="InterPro" id="IPR052451">
    <property type="entry name" value="Ser/Thr_kinase-like"/>
</dbReference>
<evidence type="ECO:0000256" key="1">
    <source>
        <dbReference type="SAM" id="MobiDB-lite"/>
    </source>
</evidence>
<accession>A0A5J9UT69</accession>
<evidence type="ECO:0000313" key="3">
    <source>
        <dbReference type="Proteomes" id="UP000324897"/>
    </source>
</evidence>
<dbReference type="AlphaFoldDB" id="A0A5J9UT69"/>
<dbReference type="EMBL" id="RWGY01000013">
    <property type="protein sequence ID" value="TVU26816.1"/>
    <property type="molecule type" value="Genomic_DNA"/>
</dbReference>
<keyword evidence="3" id="KW-1185">Reference proteome</keyword>
<dbReference type="Gramene" id="TVU26816">
    <property type="protein sequence ID" value="TVU26816"/>
    <property type="gene ID" value="EJB05_29381"/>
</dbReference>
<gene>
    <name evidence="2" type="ORF">EJB05_29381</name>
</gene>
<evidence type="ECO:0000313" key="2">
    <source>
        <dbReference type="EMBL" id="TVU26816.1"/>
    </source>
</evidence>
<sequence>MDMREWAARSFKVFDPDLMEYAAASTVEDELKATLKLALQCVDPSPSDRPTAGEVLRQLEQIRPESDAGVMQKEKQLKQIGQGSRPRKSSQPRSAGSRRMNRNLKLFGLR</sequence>
<dbReference type="PANTHER" id="PTHR48008:SF6">
    <property type="entry name" value="LEUCINE-RICH REPEAT RECEPTOR-LIKE PROTEIN KINASE IMK3-RELATED"/>
    <property type="match status" value="1"/>
</dbReference>
<name>A0A5J9UT69_9POAL</name>
<comment type="caution">
    <text evidence="2">The sequence shown here is derived from an EMBL/GenBank/DDBJ whole genome shotgun (WGS) entry which is preliminary data.</text>
</comment>
<evidence type="ECO:0008006" key="4">
    <source>
        <dbReference type="Google" id="ProtNLM"/>
    </source>
</evidence>
<dbReference type="Gene3D" id="1.10.510.10">
    <property type="entry name" value="Transferase(Phosphotransferase) domain 1"/>
    <property type="match status" value="1"/>
</dbReference>
<dbReference type="PANTHER" id="PTHR48008">
    <property type="entry name" value="LEUCINE-RICH REPEAT RECEPTOR-LIKE PROTEIN KINASE IMK3-RELATED"/>
    <property type="match status" value="1"/>
</dbReference>
<proteinExistence type="predicted"/>
<feature type="region of interest" description="Disordered" evidence="1">
    <location>
        <begin position="61"/>
        <end position="110"/>
    </location>
</feature>
<organism evidence="2 3">
    <name type="scientific">Eragrostis curvula</name>
    <name type="common">weeping love grass</name>
    <dbReference type="NCBI Taxonomy" id="38414"/>
    <lineage>
        <taxon>Eukaryota</taxon>
        <taxon>Viridiplantae</taxon>
        <taxon>Streptophyta</taxon>
        <taxon>Embryophyta</taxon>
        <taxon>Tracheophyta</taxon>
        <taxon>Spermatophyta</taxon>
        <taxon>Magnoliopsida</taxon>
        <taxon>Liliopsida</taxon>
        <taxon>Poales</taxon>
        <taxon>Poaceae</taxon>
        <taxon>PACMAD clade</taxon>
        <taxon>Chloridoideae</taxon>
        <taxon>Eragrostideae</taxon>
        <taxon>Eragrostidinae</taxon>
        <taxon>Eragrostis</taxon>
    </lineage>
</organism>
<dbReference type="Proteomes" id="UP000324897">
    <property type="component" value="Chromosome 2"/>
</dbReference>